<keyword evidence="1" id="KW-0472">Membrane</keyword>
<feature type="transmembrane region" description="Helical" evidence="1">
    <location>
        <begin position="37"/>
        <end position="58"/>
    </location>
</feature>
<keyword evidence="1" id="KW-1133">Transmembrane helix</keyword>
<evidence type="ECO:0000256" key="1">
    <source>
        <dbReference type="SAM" id="Phobius"/>
    </source>
</evidence>
<dbReference type="STRING" id="1461693.ATO10_01385"/>
<feature type="transmembrane region" description="Helical" evidence="1">
    <location>
        <begin position="65"/>
        <end position="87"/>
    </location>
</feature>
<protein>
    <recommendedName>
        <fullName evidence="4">Integral membrane protein</fullName>
    </recommendedName>
</protein>
<gene>
    <name evidence="2" type="ORF">ATO10_01385</name>
</gene>
<dbReference type="Proteomes" id="UP000024836">
    <property type="component" value="Unassembled WGS sequence"/>
</dbReference>
<evidence type="ECO:0000313" key="3">
    <source>
        <dbReference type="Proteomes" id="UP000024836"/>
    </source>
</evidence>
<organism evidence="2 3">
    <name type="scientific">Actibacterium atlanticum</name>
    <dbReference type="NCBI Taxonomy" id="1461693"/>
    <lineage>
        <taxon>Bacteria</taxon>
        <taxon>Pseudomonadati</taxon>
        <taxon>Pseudomonadota</taxon>
        <taxon>Alphaproteobacteria</taxon>
        <taxon>Rhodobacterales</taxon>
        <taxon>Roseobacteraceae</taxon>
        <taxon>Actibacterium</taxon>
    </lineage>
</organism>
<accession>A0A058ZQC6</accession>
<dbReference type="PATRIC" id="fig|1461693.3.peg.290"/>
<feature type="transmembrane region" description="Helical" evidence="1">
    <location>
        <begin position="163"/>
        <end position="188"/>
    </location>
</feature>
<dbReference type="RefSeq" id="WP_035247038.1">
    <property type="nucleotide sequence ID" value="NZ_AQQY01000001.1"/>
</dbReference>
<proteinExistence type="predicted"/>
<name>A0A058ZQC6_9RHOB</name>
<keyword evidence="1" id="KW-0812">Transmembrane</keyword>
<dbReference type="OrthoDB" id="9809543at2"/>
<reference evidence="2 3" key="1">
    <citation type="submission" date="2013-04" db="EMBL/GenBank/DDBJ databases">
        <title>Shimia sp. 22II-S11-Z10 Genome Sequencing.</title>
        <authorList>
            <person name="Lai Q."/>
            <person name="Li G."/>
            <person name="Shao Z."/>
        </authorList>
    </citation>
    <scope>NUCLEOTIDE SEQUENCE [LARGE SCALE GENOMIC DNA]</scope>
    <source>
        <strain evidence="3">22II-S11-Z10</strain>
    </source>
</reference>
<evidence type="ECO:0008006" key="4">
    <source>
        <dbReference type="Google" id="ProtNLM"/>
    </source>
</evidence>
<dbReference type="Pfam" id="PF09955">
    <property type="entry name" value="DUF2189"/>
    <property type="match status" value="1"/>
</dbReference>
<dbReference type="EMBL" id="AQQY01000001">
    <property type="protein sequence ID" value="KCV83372.1"/>
    <property type="molecule type" value="Genomic_DNA"/>
</dbReference>
<comment type="caution">
    <text evidence="2">The sequence shown here is derived from an EMBL/GenBank/DDBJ whole genome shotgun (WGS) entry which is preliminary data.</text>
</comment>
<feature type="transmembrane region" description="Helical" evidence="1">
    <location>
        <begin position="116"/>
        <end position="142"/>
    </location>
</feature>
<evidence type="ECO:0000313" key="2">
    <source>
        <dbReference type="EMBL" id="KCV83372.1"/>
    </source>
</evidence>
<sequence length="258" mass="28154">MSSSDTPQASALPAIRRIGLTDLKAALRAGWQDFAAAPAYGAFFGGFYVICGIALFWLTQATGQVYWLALAVFGFPLIGPFAAVGLYEVSHRLEQGTPLVMGEILSVVWHQRARQLPSLCAILIFIFLFWSFIGHMIFALFLGLQTMTNISSSYEVFLTTNGLGMLAVGTIVGAILAGIVFAISVMGLPMLLDLEIDFITAMIHSFQTCLQNFRTMAIWGLIVTVLLVIGMAPMFMGLLVVLPVLGHASWHLYRRALD</sequence>
<keyword evidence="3" id="KW-1185">Reference proteome</keyword>
<dbReference type="InterPro" id="IPR018692">
    <property type="entry name" value="DUF2189"/>
</dbReference>
<feature type="transmembrane region" description="Helical" evidence="1">
    <location>
        <begin position="216"/>
        <end position="245"/>
    </location>
</feature>
<dbReference type="AlphaFoldDB" id="A0A058ZQC6"/>
<dbReference type="eggNOG" id="COG5473">
    <property type="taxonomic scope" value="Bacteria"/>
</dbReference>